<dbReference type="Pfam" id="PF12937">
    <property type="entry name" value="F-box-like"/>
    <property type="match status" value="1"/>
</dbReference>
<accession>A0AAW1Q929</accession>
<dbReference type="InterPro" id="IPR036047">
    <property type="entry name" value="F-box-like_dom_sf"/>
</dbReference>
<dbReference type="SUPFAM" id="SSF50978">
    <property type="entry name" value="WD40 repeat-like"/>
    <property type="match status" value="1"/>
</dbReference>
<dbReference type="InterPro" id="IPR036322">
    <property type="entry name" value="WD40_repeat_dom_sf"/>
</dbReference>
<feature type="domain" description="F-box" evidence="1">
    <location>
        <begin position="25"/>
        <end position="63"/>
    </location>
</feature>
<protein>
    <recommendedName>
        <fullName evidence="1">F-box domain-containing protein</fullName>
    </recommendedName>
</protein>
<keyword evidence="3" id="KW-1185">Reference proteome</keyword>
<name>A0AAW1Q929_9CHLO</name>
<reference evidence="2 3" key="1">
    <citation type="journal article" date="2024" name="Nat. Commun.">
        <title>Phylogenomics reveals the evolutionary origins of lichenization in chlorophyte algae.</title>
        <authorList>
            <person name="Puginier C."/>
            <person name="Libourel C."/>
            <person name="Otte J."/>
            <person name="Skaloud P."/>
            <person name="Haon M."/>
            <person name="Grisel S."/>
            <person name="Petersen M."/>
            <person name="Berrin J.G."/>
            <person name="Delaux P.M."/>
            <person name="Dal Grande F."/>
            <person name="Keller J."/>
        </authorList>
    </citation>
    <scope>NUCLEOTIDE SEQUENCE [LARGE SCALE GENOMIC DNA]</scope>
    <source>
        <strain evidence="2 3">SAG 2145</strain>
    </source>
</reference>
<gene>
    <name evidence="2" type="ORF">WJX74_006395</name>
</gene>
<dbReference type="EMBL" id="JALJOS010000058">
    <property type="protein sequence ID" value="KAK9818634.1"/>
    <property type="molecule type" value="Genomic_DNA"/>
</dbReference>
<comment type="caution">
    <text evidence="2">The sequence shown here is derived from an EMBL/GenBank/DDBJ whole genome shotgun (WGS) entry which is preliminary data.</text>
</comment>
<dbReference type="SUPFAM" id="SSF81383">
    <property type="entry name" value="F-box domain"/>
    <property type="match status" value="1"/>
</dbReference>
<evidence type="ECO:0000313" key="2">
    <source>
        <dbReference type="EMBL" id="KAK9818634.1"/>
    </source>
</evidence>
<sequence length="548" mass="59071">MPEPQQELSHSSSCKTCPIEALDSDTLQSILGKLDARTLASVSCASRCLRQQAENSTLWRSLCTGRWSKPNTLLFPTHIPAERFPDPSPPGVRPATDYKRLYGAANGWHAAEASLFACRATQHDDSQPLALKVLPSAGQLLSSTCSQPATFTGSEEALVAGSTLASVGVWSLGLEGPPRQVLSTNSSRINGDSAVLAFESLGGSTIAAGDDHGQIHLLQPESQAATADSSQASLYNIRILSQAIFWNAPITDLTYGAAGNRLLALHDATLADSWTPPRGSIAAWDTHTWRAVDTVQEFSESYHLVCFATGSSDGSLAETGHELVAGAVHQGICNRCYNSGVPSLCCHKSLAHSALLCIFDTRASLSEVQRYSLPHRSLMPRLTCARDHYVFTSHVGAPLCTWDRRYMSMPLHQEDRLWNIAGAELDAPLLFGPPSRPVDHQALFLDTDGDVLLGRAENGMMWAWDLTVTLGIAGSRGSWMSRALDNTVHWSWADYPDWPIPLGAWDTNDYLATAYLAHGHFQMVGQGHISPAGSSGSNESVMVARLGG</sequence>
<evidence type="ECO:0000259" key="1">
    <source>
        <dbReference type="Pfam" id="PF12937"/>
    </source>
</evidence>
<organism evidence="2 3">
    <name type="scientific">Apatococcus lobatus</name>
    <dbReference type="NCBI Taxonomy" id="904363"/>
    <lineage>
        <taxon>Eukaryota</taxon>
        <taxon>Viridiplantae</taxon>
        <taxon>Chlorophyta</taxon>
        <taxon>core chlorophytes</taxon>
        <taxon>Trebouxiophyceae</taxon>
        <taxon>Chlorellales</taxon>
        <taxon>Chlorellaceae</taxon>
        <taxon>Apatococcus</taxon>
    </lineage>
</organism>
<dbReference type="Proteomes" id="UP001438707">
    <property type="component" value="Unassembled WGS sequence"/>
</dbReference>
<evidence type="ECO:0000313" key="3">
    <source>
        <dbReference type="Proteomes" id="UP001438707"/>
    </source>
</evidence>
<dbReference type="AlphaFoldDB" id="A0AAW1Q929"/>
<proteinExistence type="predicted"/>
<dbReference type="Gene3D" id="1.20.1280.50">
    <property type="match status" value="1"/>
</dbReference>
<dbReference type="InterPro" id="IPR001810">
    <property type="entry name" value="F-box_dom"/>
</dbReference>